<comment type="similarity">
    <text evidence="2">Belongs to the UPF0057 (PMP3) family.</text>
</comment>
<feature type="transmembrane region" description="Helical" evidence="6">
    <location>
        <begin position="13"/>
        <end position="36"/>
    </location>
</feature>
<evidence type="ECO:0000256" key="1">
    <source>
        <dbReference type="ARBA" id="ARBA00004370"/>
    </source>
</evidence>
<gene>
    <name evidence="7" type="ORF">GGR46_003690</name>
</gene>
<comment type="subcellular location">
    <subcellularLocation>
        <location evidence="1">Membrane</location>
    </subcellularLocation>
</comment>
<comment type="caution">
    <text evidence="7">The sequence shown here is derived from an EMBL/GenBank/DDBJ whole genome shotgun (WGS) entry which is preliminary data.</text>
</comment>
<name>A0A7W6NY84_9SPHN</name>
<evidence type="ECO:0000313" key="7">
    <source>
        <dbReference type="EMBL" id="MBB4100118.1"/>
    </source>
</evidence>
<evidence type="ECO:0000256" key="3">
    <source>
        <dbReference type="ARBA" id="ARBA00022692"/>
    </source>
</evidence>
<keyword evidence="3 6" id="KW-0812">Transmembrane</keyword>
<dbReference type="GO" id="GO:0016020">
    <property type="term" value="C:membrane"/>
    <property type="evidence" value="ECO:0007669"/>
    <property type="project" value="UniProtKB-SubCell"/>
</dbReference>
<evidence type="ECO:0000256" key="4">
    <source>
        <dbReference type="ARBA" id="ARBA00022989"/>
    </source>
</evidence>
<keyword evidence="8" id="KW-1185">Reference proteome</keyword>
<reference evidence="7 8" key="1">
    <citation type="submission" date="2020-08" db="EMBL/GenBank/DDBJ databases">
        <title>Genomic Encyclopedia of Type Strains, Phase IV (KMG-IV): sequencing the most valuable type-strain genomes for metagenomic binning, comparative biology and taxonomic classification.</title>
        <authorList>
            <person name="Goeker M."/>
        </authorList>
    </citation>
    <scope>NUCLEOTIDE SEQUENCE [LARGE SCALE GENOMIC DNA]</scope>
    <source>
        <strain evidence="7 8">DSM 101806</strain>
    </source>
</reference>
<evidence type="ECO:0000313" key="8">
    <source>
        <dbReference type="Proteomes" id="UP000557392"/>
    </source>
</evidence>
<evidence type="ECO:0000256" key="5">
    <source>
        <dbReference type="ARBA" id="ARBA00023136"/>
    </source>
</evidence>
<dbReference type="InterPro" id="IPR000612">
    <property type="entry name" value="PMP3"/>
</dbReference>
<accession>A0A7W6NY84</accession>
<proteinExistence type="inferred from homology"/>
<organism evidence="7 8">
    <name type="scientific">Sphingomonas kyeonggiensis</name>
    <dbReference type="NCBI Taxonomy" id="1268553"/>
    <lineage>
        <taxon>Bacteria</taxon>
        <taxon>Pseudomonadati</taxon>
        <taxon>Pseudomonadota</taxon>
        <taxon>Alphaproteobacteria</taxon>
        <taxon>Sphingomonadales</taxon>
        <taxon>Sphingomonadaceae</taxon>
        <taxon>Sphingomonas</taxon>
    </lineage>
</organism>
<evidence type="ECO:0000256" key="2">
    <source>
        <dbReference type="ARBA" id="ARBA00009530"/>
    </source>
</evidence>
<dbReference type="EMBL" id="JACIEH010000003">
    <property type="protein sequence ID" value="MBB4100118.1"/>
    <property type="molecule type" value="Genomic_DNA"/>
</dbReference>
<dbReference type="Proteomes" id="UP000557392">
    <property type="component" value="Unassembled WGS sequence"/>
</dbReference>
<evidence type="ECO:0000256" key="6">
    <source>
        <dbReference type="SAM" id="Phobius"/>
    </source>
</evidence>
<dbReference type="AlphaFoldDB" id="A0A7W6NY84"/>
<keyword evidence="4 6" id="KW-1133">Transmembrane helix</keyword>
<sequence>MGTYLARGAGRDFWITCGLTVLGFLPGVAFALWSVLRDSLATPAQPSARLPYSFSPAFAGER</sequence>
<protein>
    <submittedName>
        <fullName evidence="7">Uncharacterized protein</fullName>
    </submittedName>
</protein>
<dbReference type="Pfam" id="PF01679">
    <property type="entry name" value="Pmp3"/>
    <property type="match status" value="1"/>
</dbReference>
<keyword evidence="5 6" id="KW-0472">Membrane</keyword>